<keyword evidence="2 4" id="KW-0067">ATP-binding</keyword>
<organism evidence="4 5">
    <name type="scientific">Phoenicibacter congonensis</name>
    <dbReference type="NCBI Taxonomy" id="1944646"/>
    <lineage>
        <taxon>Bacteria</taxon>
        <taxon>Bacillati</taxon>
        <taxon>Actinomycetota</taxon>
        <taxon>Coriobacteriia</taxon>
        <taxon>Eggerthellales</taxon>
        <taxon>Eggerthellaceae</taxon>
        <taxon>Phoenicibacter</taxon>
    </lineage>
</organism>
<keyword evidence="1" id="KW-0547">Nucleotide-binding</keyword>
<name>A0AA43U9P6_9ACTN</name>
<dbReference type="SUPFAM" id="SSF52540">
    <property type="entry name" value="P-loop containing nucleoside triphosphate hydrolases"/>
    <property type="match status" value="1"/>
</dbReference>
<dbReference type="PANTHER" id="PTHR24220:SF692">
    <property type="entry name" value="ABC TRANSPORTER DOMAIN-CONTAINING PROTEIN"/>
    <property type="match status" value="1"/>
</dbReference>
<dbReference type="Proteomes" id="UP001168575">
    <property type="component" value="Unassembled WGS sequence"/>
</dbReference>
<dbReference type="GO" id="GO:0022857">
    <property type="term" value="F:transmembrane transporter activity"/>
    <property type="evidence" value="ECO:0007669"/>
    <property type="project" value="TreeGrafter"/>
</dbReference>
<dbReference type="GO" id="GO:0005524">
    <property type="term" value="F:ATP binding"/>
    <property type="evidence" value="ECO:0007669"/>
    <property type="project" value="UniProtKB-KW"/>
</dbReference>
<comment type="caution">
    <text evidence="4">The sequence shown here is derived from an EMBL/GenBank/DDBJ whole genome shotgun (WGS) entry which is preliminary data.</text>
</comment>
<dbReference type="InterPro" id="IPR015854">
    <property type="entry name" value="ABC_transpr_LolD-like"/>
</dbReference>
<protein>
    <submittedName>
        <fullName evidence="4">ATP-binding cassette domain-containing protein</fullName>
    </submittedName>
</protein>
<dbReference type="EMBL" id="JAUMVS010000007">
    <property type="protein sequence ID" value="MDO4841241.1"/>
    <property type="molecule type" value="Genomic_DNA"/>
</dbReference>
<accession>A0AA43U9P6</accession>
<evidence type="ECO:0000256" key="2">
    <source>
        <dbReference type="ARBA" id="ARBA00022840"/>
    </source>
</evidence>
<evidence type="ECO:0000313" key="5">
    <source>
        <dbReference type="Proteomes" id="UP001168575"/>
    </source>
</evidence>
<proteinExistence type="predicted"/>
<dbReference type="GO" id="GO:0016887">
    <property type="term" value="F:ATP hydrolysis activity"/>
    <property type="evidence" value="ECO:0007669"/>
    <property type="project" value="InterPro"/>
</dbReference>
<evidence type="ECO:0000256" key="1">
    <source>
        <dbReference type="ARBA" id="ARBA00022741"/>
    </source>
</evidence>
<dbReference type="SMART" id="SM00382">
    <property type="entry name" value="AAA"/>
    <property type="match status" value="1"/>
</dbReference>
<gene>
    <name evidence="4" type="ORF">Q3982_00995</name>
</gene>
<dbReference type="InterPro" id="IPR027417">
    <property type="entry name" value="P-loop_NTPase"/>
</dbReference>
<evidence type="ECO:0000259" key="3">
    <source>
        <dbReference type="PROSITE" id="PS50893"/>
    </source>
</evidence>
<dbReference type="Pfam" id="PF00005">
    <property type="entry name" value="ABC_tran"/>
    <property type="match status" value="1"/>
</dbReference>
<feature type="domain" description="ABC transporter" evidence="3">
    <location>
        <begin position="6"/>
        <end position="254"/>
    </location>
</feature>
<dbReference type="AlphaFoldDB" id="A0AA43U9P6"/>
<dbReference type="PROSITE" id="PS50893">
    <property type="entry name" value="ABC_TRANSPORTER_2"/>
    <property type="match status" value="1"/>
</dbReference>
<dbReference type="Gene3D" id="3.40.50.300">
    <property type="entry name" value="P-loop containing nucleotide triphosphate hydrolases"/>
    <property type="match status" value="1"/>
</dbReference>
<dbReference type="InterPro" id="IPR003439">
    <property type="entry name" value="ABC_transporter-like_ATP-bd"/>
</dbReference>
<evidence type="ECO:0000313" key="4">
    <source>
        <dbReference type="EMBL" id="MDO4841241.1"/>
    </source>
</evidence>
<dbReference type="GO" id="GO:0005886">
    <property type="term" value="C:plasma membrane"/>
    <property type="evidence" value="ECO:0007669"/>
    <property type="project" value="TreeGrafter"/>
</dbReference>
<dbReference type="PANTHER" id="PTHR24220">
    <property type="entry name" value="IMPORT ATP-BINDING PROTEIN"/>
    <property type="match status" value="1"/>
</dbReference>
<keyword evidence="5" id="KW-1185">Reference proteome</keyword>
<reference evidence="4" key="1">
    <citation type="submission" date="2023-07" db="EMBL/GenBank/DDBJ databases">
        <title>Between Cages and Wild: Unraveling the Impact of Captivity on Animal Microbiomes and Antimicrobial Resistance.</title>
        <authorList>
            <person name="Schmartz G.P."/>
            <person name="Rehner J."/>
            <person name="Schuff M.J."/>
            <person name="Becker S.L."/>
            <person name="Kravczyk M."/>
            <person name="Gurevich A."/>
            <person name="Francke R."/>
            <person name="Mueller R."/>
            <person name="Keller V."/>
            <person name="Keller A."/>
        </authorList>
    </citation>
    <scope>NUCLEOTIDE SEQUENCE</scope>
    <source>
        <strain evidence="4">S12M_St_49</strain>
    </source>
</reference>
<dbReference type="InterPro" id="IPR003593">
    <property type="entry name" value="AAA+_ATPase"/>
</dbReference>
<sequence length="269" mass="29654">MTKQILSIQGLSKTFNKGQAIEHRALQNLNLQMNEGEFVCLVGSNGAGKSTLFNCIAGTVMPDAGKIEIDGQDVTFERDYRRSRDLSRVFQDPLKGTAPNLTIAENISLALGRSTHRNPLGLAMAKKKREYIHDTLAKFNIGLEKRMDVKVGSLSGGQRQTVCLLMAVIGKPKLLLLDEHTAALDPEATKNVLEMTSNAVKMNNTTTIMITHNMDDALHYGTRTLVMHEGHFIADVSGDKRDTMTTEDLVNLFHAKTGEELTNDEMLLA</sequence>